<dbReference type="AlphaFoldDB" id="A0A1J4MUG8"/>
<organism evidence="3 4">
    <name type="scientific">Cryptosporidium andersoni</name>
    <dbReference type="NCBI Taxonomy" id="117008"/>
    <lineage>
        <taxon>Eukaryota</taxon>
        <taxon>Sar</taxon>
        <taxon>Alveolata</taxon>
        <taxon>Apicomplexa</taxon>
        <taxon>Conoidasida</taxon>
        <taxon>Coccidia</taxon>
        <taxon>Eucoccidiorida</taxon>
        <taxon>Eimeriorina</taxon>
        <taxon>Cryptosporidiidae</taxon>
        <taxon>Cryptosporidium</taxon>
    </lineage>
</organism>
<feature type="transmembrane region" description="Helical" evidence="1">
    <location>
        <begin position="441"/>
        <end position="465"/>
    </location>
</feature>
<keyword evidence="1" id="KW-0812">Transmembrane</keyword>
<feature type="transmembrane region" description="Helical" evidence="1">
    <location>
        <begin position="178"/>
        <end position="201"/>
    </location>
</feature>
<evidence type="ECO:0000256" key="1">
    <source>
        <dbReference type="SAM" id="Phobius"/>
    </source>
</evidence>
<keyword evidence="1" id="KW-1133">Transmembrane helix</keyword>
<gene>
    <name evidence="3" type="ORF">cand_000380</name>
</gene>
<feature type="transmembrane region" description="Helical" evidence="1">
    <location>
        <begin position="935"/>
        <end position="961"/>
    </location>
</feature>
<dbReference type="RefSeq" id="XP_067068363.1">
    <property type="nucleotide sequence ID" value="XM_067210288.1"/>
</dbReference>
<dbReference type="OrthoDB" id="343129at2759"/>
<dbReference type="EMBL" id="LRBS01000057">
    <property type="protein sequence ID" value="OII76517.1"/>
    <property type="molecule type" value="Genomic_DNA"/>
</dbReference>
<keyword evidence="4" id="KW-1185">Reference proteome</keyword>
<feature type="transmembrane region" description="Helical" evidence="1">
    <location>
        <begin position="408"/>
        <end position="429"/>
    </location>
</feature>
<comment type="caution">
    <text evidence="3">The sequence shown here is derived from an EMBL/GenBank/DDBJ whole genome shotgun (WGS) entry which is preliminary data.</text>
</comment>
<keyword evidence="2" id="KW-0732">Signal</keyword>
<dbReference type="VEuPathDB" id="CryptoDB:cand_000380"/>
<dbReference type="Proteomes" id="UP000186804">
    <property type="component" value="Unassembled WGS sequence"/>
</dbReference>
<protein>
    <submittedName>
        <fullName evidence="3">Uncharacterized protein</fullName>
    </submittedName>
</protein>
<feature type="transmembrane region" description="Helical" evidence="1">
    <location>
        <begin position="383"/>
        <end position="402"/>
    </location>
</feature>
<reference evidence="3 4" key="1">
    <citation type="submission" date="2016-10" db="EMBL/GenBank/DDBJ databases">
        <title>Reductive evolution of mitochondrial metabolism and differential evolution of invasion-related proteins in Cryptosporidium.</title>
        <authorList>
            <person name="Liu S."/>
            <person name="Roellig D.M."/>
            <person name="Guo Y."/>
            <person name="Li N."/>
            <person name="Frace M.A."/>
            <person name="Tang K."/>
            <person name="Zhang L."/>
            <person name="Feng Y."/>
            <person name="Xiao L."/>
        </authorList>
    </citation>
    <scope>NUCLEOTIDE SEQUENCE [LARGE SCALE GENOMIC DNA]</scope>
    <source>
        <strain evidence="3">30847</strain>
    </source>
</reference>
<evidence type="ECO:0000256" key="2">
    <source>
        <dbReference type="SAM" id="SignalP"/>
    </source>
</evidence>
<feature type="signal peptide" evidence="2">
    <location>
        <begin position="1"/>
        <end position="23"/>
    </location>
</feature>
<keyword evidence="1" id="KW-0472">Membrane</keyword>
<dbReference type="GeneID" id="92364223"/>
<accession>A0A1J4MUG8</accession>
<name>A0A1J4MUG8_9CRYT</name>
<evidence type="ECO:0000313" key="4">
    <source>
        <dbReference type="Proteomes" id="UP000186804"/>
    </source>
</evidence>
<feature type="chain" id="PRO_5012204684" evidence="2">
    <location>
        <begin position="24"/>
        <end position="1056"/>
    </location>
</feature>
<evidence type="ECO:0000313" key="3">
    <source>
        <dbReference type="EMBL" id="OII76517.1"/>
    </source>
</evidence>
<proteinExistence type="predicted"/>
<sequence>MLNAVKIWKLLIYLLIYRSLVKCEVSDVSLPGNSRLIQISYLAAQKLISNSRVKELSDFLSLYCDNKQYYNPYSPQVILSKWELFRSWYKEPSILLGIIFENLLSGDNITNNKVILPLVSNYLDTLIKRELIGFIVLSLAVFLFVVISLIFLLCRHFRDRVISLEESSEGLNKVKYGLIFTTICIFLLCSCYIIANVLAIIRVIKIHNSIASSFCWIAVGIDSLANGNVDVNVTSGKFNVNPSSAITNASIPFLGAFPIQYLLEQIIQQEQINKLTNSSLKFIQSAGFGTTLADRFLDLALFFNNQTLFQPGETNWSVPAGIKIPMKMVQLSETFVEANSTVFETINPRVNELISVLQSGQQSADIKITLQYFVEMKKLTFQVLYILDIIRISNITIFYVIVSLAGSIILFSVFAIIFSIIHTILLLYGSTQYGYFQSSSAIGAIAFFIIILSTCLAFVIFLLSISGIIGQDYCSWMAKDLFSTAGSNWIKTINSEISEVIESCIFPIPSYLHKGTNKNLTSPLHNTMIKDQLQTNIRLDHANEYDQSGNNQHRNINIDIHKSVPAEIVSNKTANSIRYNWKSDGTESINDRVKQLSMSNGRLLSLQDTTEYIFNGKPSSHNILSMVTKSIQNGLTEEVTRLVSITWTNIINSQDLAAQCITFINYTDFIKYATSYFPNINEGLLARQQVPVLILITQSSPNQLLLDKTTIFGFTIYSALSGSKNYNVDSAISSANYPYLLPGMEVFQSIIVPFKLEPLQKRNPSNSKDPLIITSTTDLSIINVAEYQATNPYFSEYPLTYFENALWWAKKLAELYKTYIVCPRFSWIDLVNSNSSTSVNYHLYQTYSGKPCLFKVYEEYMHSLIQDYFVNPSNQATSEIEKYGSLLTAQLANILGSVTVLQNAGQSAYDCGQISIDFTNGITTMCSLVGELRTILIDILTAVTFTGYLVSILILIIWLIAVRYETRIADSILERTYSSTITEDKITDKLSMNNQEVNTACNNPVDQPLEQTNFNSIEDVSNSLDSTKKGATLVKKKKYKGKATEALEVVETYKDL</sequence>
<feature type="transmembrane region" description="Helical" evidence="1">
    <location>
        <begin position="131"/>
        <end position="158"/>
    </location>
</feature>